<evidence type="ECO:0000313" key="2">
    <source>
        <dbReference type="Proteomes" id="UP001642484"/>
    </source>
</evidence>
<sequence length="361" mass="39923">MLRALEGRWSGLWGAKGNDDLELANRRQKAGSDHSLVRPGESAICPVRAQPSAEIVRVECESAIFEITTQPSAEIVCVEGAKCRYGTKRDALELLPSWAVCSPDFQEAFGRLDAHCVEREAAAKRVWKDLVGHGGFSIQRWLPDESQSDPHTEAWRGTPPSWALSVLQPVISALPQLKDFELRLQQPVREDANEIWLGAVPTDLSRPKELRVQRSPPLVEVYNILEHGRHFYRTMVFSSDTAWSFHVPSSGQRLLRNAGASVWSVAAGDVVVGAGTCTSSVIVLHDSQMHLPRRFLRGILPDALLQPYRFWRCCGPLPGGAGQIEGEEVAPRDEATRLRIQLTKMGSAKVERLKIEAGDAA</sequence>
<keyword evidence="2" id="KW-1185">Reference proteome</keyword>
<organism evidence="1 2">
    <name type="scientific">Durusdinium trenchii</name>
    <dbReference type="NCBI Taxonomy" id="1381693"/>
    <lineage>
        <taxon>Eukaryota</taxon>
        <taxon>Sar</taxon>
        <taxon>Alveolata</taxon>
        <taxon>Dinophyceae</taxon>
        <taxon>Suessiales</taxon>
        <taxon>Symbiodiniaceae</taxon>
        <taxon>Durusdinium</taxon>
    </lineage>
</organism>
<comment type="caution">
    <text evidence="1">The sequence shown here is derived from an EMBL/GenBank/DDBJ whole genome shotgun (WGS) entry which is preliminary data.</text>
</comment>
<name>A0ABP0SYJ5_9DINO</name>
<reference evidence="1 2" key="1">
    <citation type="submission" date="2024-02" db="EMBL/GenBank/DDBJ databases">
        <authorList>
            <person name="Chen Y."/>
            <person name="Shah S."/>
            <person name="Dougan E. K."/>
            <person name="Thang M."/>
            <person name="Chan C."/>
        </authorList>
    </citation>
    <scope>NUCLEOTIDE SEQUENCE [LARGE SCALE GENOMIC DNA]</scope>
</reference>
<evidence type="ECO:0000313" key="1">
    <source>
        <dbReference type="EMBL" id="CAK9117270.1"/>
    </source>
</evidence>
<protein>
    <submittedName>
        <fullName evidence="1">Uncharacterized protein</fullName>
    </submittedName>
</protein>
<proteinExistence type="predicted"/>
<dbReference type="Proteomes" id="UP001642484">
    <property type="component" value="Unassembled WGS sequence"/>
</dbReference>
<accession>A0ABP0SYJ5</accession>
<dbReference type="EMBL" id="CAXAMN010028628">
    <property type="protein sequence ID" value="CAK9117270.1"/>
    <property type="molecule type" value="Genomic_DNA"/>
</dbReference>
<gene>
    <name evidence="1" type="ORF">CCMP2556_LOCUS54631</name>
</gene>